<keyword evidence="3" id="KW-1185">Reference proteome</keyword>
<dbReference type="InterPro" id="IPR000073">
    <property type="entry name" value="AB_hydrolase_1"/>
</dbReference>
<evidence type="ECO:0000313" key="3">
    <source>
        <dbReference type="Proteomes" id="UP000034883"/>
    </source>
</evidence>
<dbReference type="STRING" id="927083.DB32_003999"/>
<dbReference type="PANTHER" id="PTHR10992">
    <property type="entry name" value="METHYLESTERASE FAMILY MEMBER"/>
    <property type="match status" value="1"/>
</dbReference>
<dbReference type="AlphaFoldDB" id="A0A0F6W3X3"/>
<organism evidence="2 3">
    <name type="scientific">Sandaracinus amylolyticus</name>
    <dbReference type="NCBI Taxonomy" id="927083"/>
    <lineage>
        <taxon>Bacteria</taxon>
        <taxon>Pseudomonadati</taxon>
        <taxon>Myxococcota</taxon>
        <taxon>Polyangia</taxon>
        <taxon>Polyangiales</taxon>
        <taxon>Sandaracinaceae</taxon>
        <taxon>Sandaracinus</taxon>
    </lineage>
</organism>
<dbReference type="GO" id="GO:0080030">
    <property type="term" value="F:methyl indole-3-acetate esterase activity"/>
    <property type="evidence" value="ECO:0007669"/>
    <property type="project" value="TreeGrafter"/>
</dbReference>
<accession>A0A0F6W3X3</accession>
<feature type="domain" description="AB hydrolase-1" evidence="1">
    <location>
        <begin position="49"/>
        <end position="270"/>
    </location>
</feature>
<reference evidence="2 3" key="1">
    <citation type="submission" date="2015-03" db="EMBL/GenBank/DDBJ databases">
        <title>Genome assembly of Sandaracinus amylolyticus DSM 53668.</title>
        <authorList>
            <person name="Sharma G."/>
            <person name="Subramanian S."/>
        </authorList>
    </citation>
    <scope>NUCLEOTIDE SEQUENCE [LARGE SCALE GENOMIC DNA]</scope>
    <source>
        <strain evidence="2 3">DSM 53668</strain>
    </source>
</reference>
<dbReference type="RefSeq" id="WP_169791488.1">
    <property type="nucleotide sequence ID" value="NZ_CP011125.1"/>
</dbReference>
<dbReference type="SUPFAM" id="SSF53474">
    <property type="entry name" value="alpha/beta-Hydrolases"/>
    <property type="match status" value="1"/>
</dbReference>
<dbReference type="KEGG" id="samy:DB32_003999"/>
<dbReference type="InterPro" id="IPR006311">
    <property type="entry name" value="TAT_signal"/>
</dbReference>
<dbReference type="PRINTS" id="PR00111">
    <property type="entry name" value="ABHYDROLASE"/>
</dbReference>
<gene>
    <name evidence="2" type="ORF">DB32_003999</name>
</gene>
<dbReference type="GO" id="GO:0080032">
    <property type="term" value="F:methyl jasmonate esterase activity"/>
    <property type="evidence" value="ECO:0007669"/>
    <property type="project" value="TreeGrafter"/>
</dbReference>
<name>A0A0F6W3X3_9BACT</name>
<evidence type="ECO:0000259" key="1">
    <source>
        <dbReference type="Pfam" id="PF12697"/>
    </source>
</evidence>
<sequence>MSEEGTKGTSRRQFVELAAATAAMTGAAALGTSRAHAHRGGGHGRGAHFVLVHGAWHGAWCWYEVVPELERWGHRVTVVDLPSHGIDAAPPGTVTLDDYASRVISVIDALDEPVVLVGHSMGGVVISTVAEALPEKIDKLVYLTAFLLRDGQSLFDVASTDAGSLATPNLLPDPGAGTIDVRRSEIRDIFYHRCSDAHVQLARSLLKVNPLAPIVTPLSLTSEGFGSVRRFYVECLEDQAISIAAQRAMVAATPCEEVLRMRTDHSPFFSEVPTLVRHLTRIASR</sequence>
<dbReference type="Gene3D" id="3.40.50.1820">
    <property type="entry name" value="alpha/beta hydrolase"/>
    <property type="match status" value="1"/>
</dbReference>
<dbReference type="InterPro" id="IPR029058">
    <property type="entry name" value="AB_hydrolase_fold"/>
</dbReference>
<protein>
    <submittedName>
        <fullName evidence="2">Putative esterase</fullName>
    </submittedName>
</protein>
<dbReference type="Proteomes" id="UP000034883">
    <property type="component" value="Chromosome"/>
</dbReference>
<dbReference type="InterPro" id="IPR045889">
    <property type="entry name" value="MES/HNL"/>
</dbReference>
<dbReference type="Pfam" id="PF12697">
    <property type="entry name" value="Abhydrolase_6"/>
    <property type="match status" value="1"/>
</dbReference>
<dbReference type="PROSITE" id="PS51318">
    <property type="entry name" value="TAT"/>
    <property type="match status" value="1"/>
</dbReference>
<evidence type="ECO:0000313" key="2">
    <source>
        <dbReference type="EMBL" id="AKF06850.1"/>
    </source>
</evidence>
<dbReference type="EMBL" id="CP011125">
    <property type="protein sequence ID" value="AKF06850.1"/>
    <property type="molecule type" value="Genomic_DNA"/>
</dbReference>
<dbReference type="PANTHER" id="PTHR10992:SF1086">
    <property type="entry name" value="AB HYDROLASE-1 DOMAIN-CONTAINING PROTEIN"/>
    <property type="match status" value="1"/>
</dbReference>
<proteinExistence type="predicted"/>